<feature type="compositionally biased region" description="Polar residues" evidence="1">
    <location>
        <begin position="348"/>
        <end position="360"/>
    </location>
</feature>
<keyword evidence="2" id="KW-1133">Transmembrane helix</keyword>
<dbReference type="EMBL" id="LFJN01000012">
    <property type="protein sequence ID" value="KPI40592.1"/>
    <property type="molecule type" value="Genomic_DNA"/>
</dbReference>
<protein>
    <recommendedName>
        <fullName evidence="3">Membrane anchor Opy2 N-terminal domain-containing protein</fullName>
    </recommendedName>
</protein>
<gene>
    <name evidence="4" type="ORF">AB675_7651</name>
</gene>
<feature type="compositionally biased region" description="Basic and acidic residues" evidence="1">
    <location>
        <begin position="418"/>
        <end position="431"/>
    </location>
</feature>
<keyword evidence="2" id="KW-0812">Transmembrane</keyword>
<evidence type="ECO:0000256" key="2">
    <source>
        <dbReference type="SAM" id="Phobius"/>
    </source>
</evidence>
<reference evidence="4 5" key="1">
    <citation type="submission" date="2015-06" db="EMBL/GenBank/DDBJ databases">
        <title>Draft genome of the ant-associated black yeast Phialophora attae CBS 131958.</title>
        <authorList>
            <person name="Moreno L.F."/>
            <person name="Stielow B.J."/>
            <person name="de Hoog S."/>
            <person name="Vicente V.A."/>
            <person name="Weiss V.A."/>
            <person name="de Vries M."/>
            <person name="Cruz L.M."/>
            <person name="Souza E.M."/>
        </authorList>
    </citation>
    <scope>NUCLEOTIDE SEQUENCE [LARGE SCALE GENOMIC DNA]</scope>
    <source>
        <strain evidence="4 5">CBS 131958</strain>
    </source>
</reference>
<feature type="domain" description="Membrane anchor Opy2 N-terminal" evidence="3">
    <location>
        <begin position="17"/>
        <end position="51"/>
    </location>
</feature>
<name>A0A0N1H9W7_9EURO</name>
<dbReference type="VEuPathDB" id="FungiDB:AB675_7651"/>
<proteinExistence type="predicted"/>
<keyword evidence="2" id="KW-0472">Membrane</keyword>
<organism evidence="4 5">
    <name type="scientific">Cyphellophora attinorum</name>
    <dbReference type="NCBI Taxonomy" id="1664694"/>
    <lineage>
        <taxon>Eukaryota</taxon>
        <taxon>Fungi</taxon>
        <taxon>Dikarya</taxon>
        <taxon>Ascomycota</taxon>
        <taxon>Pezizomycotina</taxon>
        <taxon>Eurotiomycetes</taxon>
        <taxon>Chaetothyriomycetidae</taxon>
        <taxon>Chaetothyriales</taxon>
        <taxon>Cyphellophoraceae</taxon>
        <taxon>Cyphellophora</taxon>
    </lineage>
</organism>
<dbReference type="RefSeq" id="XP_018000555.1">
    <property type="nucleotide sequence ID" value="XM_018148037.1"/>
</dbReference>
<dbReference type="STRING" id="1664694.A0A0N1H9W7"/>
<dbReference type="InterPro" id="IPR018571">
    <property type="entry name" value="Membrane_anchor_Opy2_N"/>
</dbReference>
<keyword evidence="5" id="KW-1185">Reference proteome</keyword>
<accession>A0A0N1H9W7</accession>
<dbReference type="AlphaFoldDB" id="A0A0N1H9W7"/>
<feature type="compositionally biased region" description="Basic and acidic residues" evidence="1">
    <location>
        <begin position="328"/>
        <end position="340"/>
    </location>
</feature>
<evidence type="ECO:0000313" key="4">
    <source>
        <dbReference type="EMBL" id="KPI40592.1"/>
    </source>
</evidence>
<dbReference type="Pfam" id="PF09463">
    <property type="entry name" value="Opy2"/>
    <property type="match status" value="1"/>
</dbReference>
<comment type="caution">
    <text evidence="4">The sequence shown here is derived from an EMBL/GenBank/DDBJ whole genome shotgun (WGS) entry which is preliminary data.</text>
</comment>
<sequence>MAPETSLSRDFNIFRRCVQCPSEGPSCPTCPNGETCQLISKTCDNCAYTTCIKVGALPGQIPEPSSSTPVAPIAGGVVGGIAGLAVIVFVIWWFWLRPKKKAGIVWADEKRATLRDNQSTAASRRSVASTVMTRASNVIQIAYIPGVTVRSPPESPGFPPPVPLLPGSAPGPNGTVIGPEQHFFMPSDLRGSTYSDATTVDKRISLSPSLARTTFYGGETEEVPPVPAQQAFRAQANMVSVKSGNNTPALSQGTPRIVQQKPSMAGSSIVAKTAVARPIEIKKQGSAPRVPTLANLAKQQSSKATSISVSEKSVPLYFDEKELASPIESEKEVVSPEDSHFVSPKPSFATSNHRSSSVSGISRIMPTDGPLSSSSNNTHRHSKSEGLNAMIEQALKDAAGSAIKRPQLKSQESSPFSDAHEIDSKENTPQS</sequence>
<dbReference type="GeneID" id="28739917"/>
<feature type="region of interest" description="Disordered" evidence="1">
    <location>
        <begin position="328"/>
        <end position="431"/>
    </location>
</feature>
<feature type="transmembrane region" description="Helical" evidence="2">
    <location>
        <begin position="73"/>
        <end position="96"/>
    </location>
</feature>
<dbReference type="Proteomes" id="UP000038010">
    <property type="component" value="Unassembled WGS sequence"/>
</dbReference>
<evidence type="ECO:0000256" key="1">
    <source>
        <dbReference type="SAM" id="MobiDB-lite"/>
    </source>
</evidence>
<evidence type="ECO:0000313" key="5">
    <source>
        <dbReference type="Proteomes" id="UP000038010"/>
    </source>
</evidence>
<dbReference type="OrthoDB" id="2402916at2759"/>
<evidence type="ECO:0000259" key="3">
    <source>
        <dbReference type="Pfam" id="PF09463"/>
    </source>
</evidence>